<dbReference type="InterPro" id="IPR000210">
    <property type="entry name" value="BTB/POZ_dom"/>
</dbReference>
<proteinExistence type="predicted"/>
<dbReference type="Proteomes" id="UP000198287">
    <property type="component" value="Unassembled WGS sequence"/>
</dbReference>
<accession>A0A226DC98</accession>
<dbReference type="OrthoDB" id="5814172at2759"/>
<dbReference type="PROSITE" id="PS50097">
    <property type="entry name" value="BTB"/>
    <property type="match status" value="1"/>
</dbReference>
<dbReference type="Pfam" id="PF00651">
    <property type="entry name" value="BTB"/>
    <property type="match status" value="1"/>
</dbReference>
<protein>
    <submittedName>
        <fullName evidence="2">RCC1 and BTB domain-containing protein 1</fullName>
    </submittedName>
</protein>
<dbReference type="EMBL" id="LNIX01000026">
    <property type="protein sequence ID" value="OXA42538.1"/>
    <property type="molecule type" value="Genomic_DNA"/>
</dbReference>
<dbReference type="InterPro" id="IPR011333">
    <property type="entry name" value="SKP1/BTB/POZ_sf"/>
</dbReference>
<sequence length="462" mass="51652">MSLSEPQPVESAEPLEEIFSAIPLPELNNFAVFRLLQDEPLLTNVKLAYVFGNTGLIVTTTDEVYSIGEAGGTKDMTVNLEKVEELCGVEVEEFTAGTNHQCFAITKTCKIYSWGRMKTGMYPVGDISVQPALFSEETFPFGMSELQRKQIIQKNNSTTMSARRAGAPQLISKDMFKNRQILQVGAAGTGLCAAICELGELYRWDSSSCNPQRALVSTTFKKIVSSSDSIFCLSKDGIVYKMVDADPWIPFEKINVVIDIAADPKFELCVFQFVSKMGIYGEFGGARGGLLRYRNYLSTAQAFQSYCPATLKTMKGKLQDADIPETPTVKDTIEAMWQDPMKNDISFSVEEKVIVANKAFLTIRSEYFEKMFSGDWKDGNEGITTIEKDCQQFIIIADVMILADSYCEFGIKEHCKNILQDTHITQHNALDLYKIGHINEIDSNNHVKLRRVIVADDEFSNI</sequence>
<reference evidence="2 3" key="1">
    <citation type="submission" date="2015-12" db="EMBL/GenBank/DDBJ databases">
        <title>The genome of Folsomia candida.</title>
        <authorList>
            <person name="Faddeeva A."/>
            <person name="Derks M.F."/>
            <person name="Anvar Y."/>
            <person name="Smit S."/>
            <person name="Van Straalen N."/>
            <person name="Roelofs D."/>
        </authorList>
    </citation>
    <scope>NUCLEOTIDE SEQUENCE [LARGE SCALE GENOMIC DNA]</scope>
    <source>
        <strain evidence="2 3">VU population</strain>
        <tissue evidence="2">Whole body</tissue>
    </source>
</reference>
<organism evidence="2 3">
    <name type="scientific">Folsomia candida</name>
    <name type="common">Springtail</name>
    <dbReference type="NCBI Taxonomy" id="158441"/>
    <lineage>
        <taxon>Eukaryota</taxon>
        <taxon>Metazoa</taxon>
        <taxon>Ecdysozoa</taxon>
        <taxon>Arthropoda</taxon>
        <taxon>Hexapoda</taxon>
        <taxon>Collembola</taxon>
        <taxon>Entomobryomorpha</taxon>
        <taxon>Isotomoidea</taxon>
        <taxon>Isotomidae</taxon>
        <taxon>Proisotominae</taxon>
        <taxon>Folsomia</taxon>
    </lineage>
</organism>
<evidence type="ECO:0000313" key="2">
    <source>
        <dbReference type="EMBL" id="OXA42538.1"/>
    </source>
</evidence>
<dbReference type="SUPFAM" id="SSF50985">
    <property type="entry name" value="RCC1/BLIP-II"/>
    <property type="match status" value="1"/>
</dbReference>
<dbReference type="AlphaFoldDB" id="A0A226DC98"/>
<keyword evidence="3" id="KW-1185">Reference proteome</keyword>
<dbReference type="InterPro" id="IPR009091">
    <property type="entry name" value="RCC1/BLIP-II"/>
</dbReference>
<evidence type="ECO:0000259" key="1">
    <source>
        <dbReference type="PROSITE" id="PS50097"/>
    </source>
</evidence>
<dbReference type="Gene3D" id="2.130.10.30">
    <property type="entry name" value="Regulator of chromosome condensation 1/beta-lactamase-inhibitor protein II"/>
    <property type="match status" value="1"/>
</dbReference>
<gene>
    <name evidence="2" type="ORF">Fcan01_22997</name>
</gene>
<name>A0A226DC98_FOLCA</name>
<feature type="domain" description="BTB" evidence="1">
    <location>
        <begin position="343"/>
        <end position="400"/>
    </location>
</feature>
<dbReference type="Gene3D" id="3.30.710.10">
    <property type="entry name" value="Potassium Channel Kv1.1, Chain A"/>
    <property type="match status" value="1"/>
</dbReference>
<evidence type="ECO:0000313" key="3">
    <source>
        <dbReference type="Proteomes" id="UP000198287"/>
    </source>
</evidence>
<comment type="caution">
    <text evidence="2">The sequence shown here is derived from an EMBL/GenBank/DDBJ whole genome shotgun (WGS) entry which is preliminary data.</text>
</comment>
<dbReference type="SUPFAM" id="SSF54695">
    <property type="entry name" value="POZ domain"/>
    <property type="match status" value="1"/>
</dbReference>